<dbReference type="GO" id="GO:0016709">
    <property type="term" value="F:oxidoreductase activity, acting on paired donors, with incorporation or reduction of molecular oxygen, NAD(P)H as one donor, and incorporation of one atom of oxygen"/>
    <property type="evidence" value="ECO:0007669"/>
    <property type="project" value="UniProtKB-ARBA"/>
</dbReference>
<dbReference type="AlphaFoldDB" id="A0A919R005"/>
<dbReference type="PANTHER" id="PTHR43004:SF21">
    <property type="entry name" value="FAD-BINDING DOMAIN-CONTAINING PROTEIN-RELATED"/>
    <property type="match status" value="1"/>
</dbReference>
<evidence type="ECO:0000313" key="4">
    <source>
        <dbReference type="EMBL" id="GII77132.1"/>
    </source>
</evidence>
<dbReference type="EMBL" id="BOOU01000032">
    <property type="protein sequence ID" value="GII77132.1"/>
    <property type="molecule type" value="Genomic_DNA"/>
</dbReference>
<gene>
    <name evidence="4" type="primary">cadA</name>
    <name evidence="4" type="ORF">Sru01_21140</name>
</gene>
<comment type="caution">
    <text evidence="4">The sequence shown here is derived from an EMBL/GenBank/DDBJ whole genome shotgun (WGS) entry which is preliminary data.</text>
</comment>
<keyword evidence="2" id="KW-0274">FAD</keyword>
<dbReference type="Gene3D" id="3.50.50.60">
    <property type="entry name" value="FAD/NAD(P)-binding domain"/>
    <property type="match status" value="1"/>
</dbReference>
<dbReference type="SUPFAM" id="SSF51905">
    <property type="entry name" value="FAD/NAD(P)-binding domain"/>
    <property type="match status" value="1"/>
</dbReference>
<keyword evidence="4" id="KW-0560">Oxidoreductase</keyword>
<keyword evidence="5" id="KW-1185">Reference proteome</keyword>
<name>A0A919R005_9ACTN</name>
<dbReference type="Pfam" id="PF21274">
    <property type="entry name" value="Rng_hyd_C"/>
    <property type="match status" value="1"/>
</dbReference>
<keyword evidence="4" id="KW-0503">Monooxygenase</keyword>
<dbReference type="Pfam" id="PF01494">
    <property type="entry name" value="FAD_binding_3"/>
    <property type="match status" value="1"/>
</dbReference>
<dbReference type="Gene3D" id="3.40.30.120">
    <property type="match status" value="1"/>
</dbReference>
<feature type="domain" description="FAD-binding" evidence="3">
    <location>
        <begin position="4"/>
        <end position="357"/>
    </location>
</feature>
<dbReference type="InterPro" id="IPR002938">
    <property type="entry name" value="FAD-bd"/>
</dbReference>
<organism evidence="4 5">
    <name type="scientific">Sphaerisporangium rufum</name>
    <dbReference type="NCBI Taxonomy" id="1381558"/>
    <lineage>
        <taxon>Bacteria</taxon>
        <taxon>Bacillati</taxon>
        <taxon>Actinomycetota</taxon>
        <taxon>Actinomycetes</taxon>
        <taxon>Streptosporangiales</taxon>
        <taxon>Streptosporangiaceae</taxon>
        <taxon>Sphaerisporangium</taxon>
    </lineage>
</organism>
<dbReference type="RefSeq" id="WP_203983888.1">
    <property type="nucleotide sequence ID" value="NZ_BOOU01000032.1"/>
</dbReference>
<sequence length="523" mass="54781">MHSAQVIIAGGGPAGLAAAVELGRRGVRCLLAEPRVTIDQDRPRAKTTSIRTMEHLRRWGLAGRLRAAAPLKVSWSQDVIFCTGLLGEELTRFSGAFGLYDRRADHIAEPGQQVPQPVVERVLREAVAELPAVTWLGGHAVTAVEDRGDRVLATLAGPDGGAVTAEAEYLLGCDGAGGVTRPAIGAAYQGSSGERPNLSVVFRAPGLAARLDLPPAVQYWVVGRATAGLMGRLDLAGRWWAIVQGVDARRGPADPEALVRDLLGGPAAAGVELEIVATDPWVARMLLADRYRSGRVFLVGDAAHLNPPWGGHGFNTCVGDAVNIGWKLAAVLAGWGGPGLLDTYEPERRPVAAQTIADSSAQERLLAPSFAGLPRPDLATALRAKAGEFHSEGLVLGYHYAGSPIVAADPAPAPAHDPMTYHGSARPGARLPHAWLPDGRSLYDTLGPGFTLLRLSPSADPGPFERAAAVRGVPLAVTDPPGLPDPGRYGAPLVLVRPDQHVAWRGDGGDPGRVLDLARGAIG</sequence>
<dbReference type="PRINTS" id="PR00420">
    <property type="entry name" value="RNGMNOXGNASE"/>
</dbReference>
<dbReference type="GO" id="GO:0071949">
    <property type="term" value="F:FAD binding"/>
    <property type="evidence" value="ECO:0007669"/>
    <property type="project" value="InterPro"/>
</dbReference>
<dbReference type="InterPro" id="IPR036188">
    <property type="entry name" value="FAD/NAD-bd_sf"/>
</dbReference>
<dbReference type="NCBIfam" id="NF004780">
    <property type="entry name" value="PRK06126.1"/>
    <property type="match status" value="1"/>
</dbReference>
<evidence type="ECO:0000259" key="3">
    <source>
        <dbReference type="Pfam" id="PF01494"/>
    </source>
</evidence>
<evidence type="ECO:0000256" key="1">
    <source>
        <dbReference type="ARBA" id="ARBA00022630"/>
    </source>
</evidence>
<protein>
    <submittedName>
        <fullName evidence="4">Monooxygenase</fullName>
    </submittedName>
</protein>
<keyword evidence="1" id="KW-0285">Flavoprotein</keyword>
<evidence type="ECO:0000256" key="2">
    <source>
        <dbReference type="ARBA" id="ARBA00022827"/>
    </source>
</evidence>
<evidence type="ECO:0000313" key="5">
    <source>
        <dbReference type="Proteomes" id="UP000655287"/>
    </source>
</evidence>
<dbReference type="Proteomes" id="UP000655287">
    <property type="component" value="Unassembled WGS sequence"/>
</dbReference>
<dbReference type="InterPro" id="IPR050641">
    <property type="entry name" value="RIFMO-like"/>
</dbReference>
<reference evidence="4" key="1">
    <citation type="submission" date="2021-01" db="EMBL/GenBank/DDBJ databases">
        <title>Whole genome shotgun sequence of Sphaerisporangium rufum NBRC 109079.</title>
        <authorList>
            <person name="Komaki H."/>
            <person name="Tamura T."/>
        </authorList>
    </citation>
    <scope>NUCLEOTIDE SEQUENCE</scope>
    <source>
        <strain evidence="4">NBRC 109079</strain>
    </source>
</reference>
<dbReference type="Gene3D" id="3.30.9.10">
    <property type="entry name" value="D-Amino Acid Oxidase, subunit A, domain 2"/>
    <property type="match status" value="1"/>
</dbReference>
<proteinExistence type="predicted"/>
<accession>A0A919R005</accession>
<dbReference type="PANTHER" id="PTHR43004">
    <property type="entry name" value="TRK SYSTEM POTASSIUM UPTAKE PROTEIN"/>
    <property type="match status" value="1"/>
</dbReference>